<sequence>MRLIVRFATVCTSYRWIGTIGVCLYG</sequence>
<name>A0A7J9KFT7_9ROSI</name>
<dbReference type="Proteomes" id="UP000593575">
    <property type="component" value="Unassembled WGS sequence"/>
</dbReference>
<accession>A0A7J9KFT7</accession>
<protein>
    <submittedName>
        <fullName evidence="1">Uncharacterized protein</fullName>
    </submittedName>
</protein>
<dbReference type="EMBL" id="JABFAE010414805">
    <property type="protein sequence ID" value="MBA0845324.1"/>
    <property type="molecule type" value="Genomic_DNA"/>
</dbReference>
<evidence type="ECO:0000313" key="1">
    <source>
        <dbReference type="EMBL" id="MBA0845324.1"/>
    </source>
</evidence>
<keyword evidence="2" id="KW-1185">Reference proteome</keyword>
<organism evidence="1 2">
    <name type="scientific">Gossypium armourianum</name>
    <dbReference type="NCBI Taxonomy" id="34283"/>
    <lineage>
        <taxon>Eukaryota</taxon>
        <taxon>Viridiplantae</taxon>
        <taxon>Streptophyta</taxon>
        <taxon>Embryophyta</taxon>
        <taxon>Tracheophyta</taxon>
        <taxon>Spermatophyta</taxon>
        <taxon>Magnoliopsida</taxon>
        <taxon>eudicotyledons</taxon>
        <taxon>Gunneridae</taxon>
        <taxon>Pentapetalae</taxon>
        <taxon>rosids</taxon>
        <taxon>malvids</taxon>
        <taxon>Malvales</taxon>
        <taxon>Malvaceae</taxon>
        <taxon>Malvoideae</taxon>
        <taxon>Gossypium</taxon>
    </lineage>
</organism>
<gene>
    <name evidence="1" type="ORF">Goarm_022720</name>
</gene>
<comment type="caution">
    <text evidence="1">The sequence shown here is derived from an EMBL/GenBank/DDBJ whole genome shotgun (WGS) entry which is preliminary data.</text>
</comment>
<reference evidence="1 2" key="1">
    <citation type="journal article" date="2019" name="Genome Biol. Evol.">
        <title>Insights into the evolution of the New World diploid cottons (Gossypium, subgenus Houzingenia) based on genome sequencing.</title>
        <authorList>
            <person name="Grover C.E."/>
            <person name="Arick M.A. 2nd"/>
            <person name="Thrash A."/>
            <person name="Conover J.L."/>
            <person name="Sanders W.S."/>
            <person name="Peterson D.G."/>
            <person name="Frelichowski J.E."/>
            <person name="Scheffler J.A."/>
            <person name="Scheffler B.E."/>
            <person name="Wendel J.F."/>
        </authorList>
    </citation>
    <scope>NUCLEOTIDE SEQUENCE [LARGE SCALE GENOMIC DNA]</scope>
    <source>
        <strain evidence="1">6</strain>
        <tissue evidence="1">Leaf</tissue>
    </source>
</reference>
<proteinExistence type="predicted"/>
<dbReference type="AlphaFoldDB" id="A0A7J9KFT7"/>
<evidence type="ECO:0000313" key="2">
    <source>
        <dbReference type="Proteomes" id="UP000593575"/>
    </source>
</evidence>